<dbReference type="Pfam" id="PF01938">
    <property type="entry name" value="TRAM"/>
    <property type="match status" value="1"/>
</dbReference>
<keyword evidence="7 9" id="KW-0408">Iron</keyword>
<evidence type="ECO:0000256" key="9">
    <source>
        <dbReference type="HAMAP-Rule" id="MF_01010"/>
    </source>
</evidence>
<dbReference type="PANTHER" id="PTHR11061:SF49">
    <property type="entry name" value="23S RRNA (URACIL(1939)-C(5))-METHYLTRANSFERASE RLMD"/>
    <property type="match status" value="1"/>
</dbReference>
<dbReference type="PROSITE" id="PS51687">
    <property type="entry name" value="SAM_MT_RNA_M5U"/>
    <property type="match status" value="1"/>
</dbReference>
<comment type="function">
    <text evidence="9">Catalyzes the formation of 5-methyl-uridine at position 1939 (m5U1939) in 23S rRNA.</text>
</comment>
<dbReference type="Gene3D" id="2.40.50.140">
    <property type="entry name" value="Nucleic acid-binding proteins"/>
    <property type="match status" value="1"/>
</dbReference>
<comment type="caution">
    <text evidence="13">The sequence shown here is derived from an EMBL/GenBank/DDBJ whole genome shotgun (WGS) entry which is preliminary data.</text>
</comment>
<dbReference type="NCBIfam" id="NF009639">
    <property type="entry name" value="PRK13168.1"/>
    <property type="match status" value="1"/>
</dbReference>
<dbReference type="GO" id="GO:0008168">
    <property type="term" value="F:methyltransferase activity"/>
    <property type="evidence" value="ECO:0007669"/>
    <property type="project" value="UniProtKB-KW"/>
</dbReference>
<name>A0ABX1NXG1_9RHOO</name>
<proteinExistence type="inferred from homology"/>
<evidence type="ECO:0000256" key="3">
    <source>
        <dbReference type="ARBA" id="ARBA00022603"/>
    </source>
</evidence>
<feature type="binding site" evidence="9">
    <location>
        <position position="75"/>
    </location>
    <ligand>
        <name>[4Fe-4S] cluster</name>
        <dbReference type="ChEBI" id="CHEBI:49883"/>
    </ligand>
</feature>
<keyword evidence="8 9" id="KW-0411">Iron-sulfur</keyword>
<feature type="binding site" evidence="9">
    <location>
        <position position="72"/>
    </location>
    <ligand>
        <name>[4Fe-4S] cluster</name>
        <dbReference type="ChEBI" id="CHEBI:49883"/>
    </ligand>
</feature>
<evidence type="ECO:0000256" key="6">
    <source>
        <dbReference type="ARBA" id="ARBA00022723"/>
    </source>
</evidence>
<dbReference type="SUPFAM" id="SSF53335">
    <property type="entry name" value="S-adenosyl-L-methionine-dependent methyltransferases"/>
    <property type="match status" value="1"/>
</dbReference>
<keyword evidence="4 9" id="KW-0808">Transferase</keyword>
<evidence type="ECO:0000256" key="10">
    <source>
        <dbReference type="PROSITE-ProRule" id="PRU01024"/>
    </source>
</evidence>
<dbReference type="HAMAP" id="MF_01010">
    <property type="entry name" value="23SrRNA_methyltr_RlmD"/>
    <property type="match status" value="1"/>
</dbReference>
<comment type="similarity">
    <text evidence="9">Belongs to the class I-like SAM-binding methyltransferase superfamily. RNA M5U methyltransferase family. RlmD subfamily.</text>
</comment>
<dbReference type="InterPro" id="IPR012340">
    <property type="entry name" value="NA-bd_OB-fold"/>
</dbReference>
<feature type="binding site" evidence="9 10">
    <location>
        <position position="263"/>
    </location>
    <ligand>
        <name>S-adenosyl-L-methionine</name>
        <dbReference type="ChEBI" id="CHEBI:59789"/>
    </ligand>
</feature>
<evidence type="ECO:0000259" key="12">
    <source>
        <dbReference type="PROSITE" id="PS50926"/>
    </source>
</evidence>
<comment type="catalytic activity">
    <reaction evidence="9">
        <text>uridine(1939) in 23S rRNA + S-adenosyl-L-methionine = 5-methyluridine(1939) in 23S rRNA + S-adenosyl-L-homocysteine + H(+)</text>
        <dbReference type="Rhea" id="RHEA:42908"/>
        <dbReference type="Rhea" id="RHEA-COMP:10278"/>
        <dbReference type="Rhea" id="RHEA-COMP:10279"/>
        <dbReference type="ChEBI" id="CHEBI:15378"/>
        <dbReference type="ChEBI" id="CHEBI:57856"/>
        <dbReference type="ChEBI" id="CHEBI:59789"/>
        <dbReference type="ChEBI" id="CHEBI:65315"/>
        <dbReference type="ChEBI" id="CHEBI:74447"/>
        <dbReference type="EC" id="2.1.1.190"/>
    </reaction>
</comment>
<dbReference type="InterPro" id="IPR030390">
    <property type="entry name" value="MeTrfase_TrmA_AS"/>
</dbReference>
<feature type="binding site" evidence="9 10">
    <location>
        <position position="362"/>
    </location>
    <ligand>
        <name>S-adenosyl-L-methionine</name>
        <dbReference type="ChEBI" id="CHEBI:59789"/>
    </ligand>
</feature>
<feature type="domain" description="TRAM" evidence="12">
    <location>
        <begin position="1"/>
        <end position="53"/>
    </location>
</feature>
<dbReference type="PANTHER" id="PTHR11061">
    <property type="entry name" value="RNA M5U METHYLTRANSFERASE"/>
    <property type="match status" value="1"/>
</dbReference>
<feature type="binding site" evidence="9">
    <location>
        <position position="297"/>
    </location>
    <ligand>
        <name>S-adenosyl-L-methionine</name>
        <dbReference type="ChEBI" id="CHEBI:59789"/>
    </ligand>
</feature>
<dbReference type="SUPFAM" id="SSF50249">
    <property type="entry name" value="Nucleic acid-binding proteins"/>
    <property type="match status" value="1"/>
</dbReference>
<dbReference type="InterPro" id="IPR010280">
    <property type="entry name" value="U5_MeTrfase_fam"/>
</dbReference>
<evidence type="ECO:0000256" key="4">
    <source>
        <dbReference type="ARBA" id="ARBA00022679"/>
    </source>
</evidence>
<feature type="binding site" evidence="9 10">
    <location>
        <position position="313"/>
    </location>
    <ligand>
        <name>S-adenosyl-L-methionine</name>
        <dbReference type="ChEBI" id="CHEBI:59789"/>
    </ligand>
</feature>
<dbReference type="GO" id="GO:0032259">
    <property type="term" value="P:methylation"/>
    <property type="evidence" value="ECO:0007669"/>
    <property type="project" value="UniProtKB-KW"/>
</dbReference>
<dbReference type="PROSITE" id="PS01230">
    <property type="entry name" value="TRMA_1"/>
    <property type="match status" value="1"/>
</dbReference>
<dbReference type="InterPro" id="IPR029063">
    <property type="entry name" value="SAM-dependent_MTases_sf"/>
</dbReference>
<evidence type="ECO:0000256" key="1">
    <source>
        <dbReference type="ARBA" id="ARBA00022485"/>
    </source>
</evidence>
<keyword evidence="2 9" id="KW-0698">rRNA processing</keyword>
<reference evidence="13 14" key="1">
    <citation type="submission" date="2019-12" db="EMBL/GenBank/DDBJ databases">
        <title>Comparative genomics gives insights into the taxonomy of the Azoarcus-Aromatoleum group and reveals separate origins of nif in the plant-associated Azoarcus and non-plant-associated Aromatoleum sub-groups.</title>
        <authorList>
            <person name="Lafos M."/>
            <person name="Maluk M."/>
            <person name="Batista M."/>
            <person name="Junghare M."/>
            <person name="Carmona M."/>
            <person name="Faoro H."/>
            <person name="Cruz L.M."/>
            <person name="Battistoni F."/>
            <person name="De Souza E."/>
            <person name="Pedrosa F."/>
            <person name="Chen W.-M."/>
            <person name="Poole P.S."/>
            <person name="Dixon R.A."/>
            <person name="James E.K."/>
        </authorList>
    </citation>
    <scope>NUCLEOTIDE SEQUENCE [LARGE SCALE GENOMIC DNA]</scope>
    <source>
        <strain evidence="13 14">PbN1</strain>
    </source>
</reference>
<keyword evidence="6 9" id="KW-0479">Metal-binding</keyword>
<dbReference type="Proteomes" id="UP000633943">
    <property type="component" value="Unassembled WGS sequence"/>
</dbReference>
<evidence type="ECO:0000313" key="13">
    <source>
        <dbReference type="EMBL" id="NMG16723.1"/>
    </source>
</evidence>
<evidence type="ECO:0000256" key="11">
    <source>
        <dbReference type="PROSITE-ProRule" id="PRU10015"/>
    </source>
</evidence>
<accession>A0ABX1NXG1</accession>
<dbReference type="Gene3D" id="3.40.50.150">
    <property type="entry name" value="Vaccinia Virus protein VP39"/>
    <property type="match status" value="1"/>
</dbReference>
<dbReference type="Gene3D" id="2.40.50.1070">
    <property type="match status" value="1"/>
</dbReference>
<dbReference type="InterPro" id="IPR001566">
    <property type="entry name" value="23S_rRNA_MeTrfase_RlmD"/>
</dbReference>
<feature type="active site" evidence="11">
    <location>
        <position position="389"/>
    </location>
</feature>
<organism evidence="13 14">
    <name type="scientific">Aromatoleum bremense</name>
    <dbReference type="NCBI Taxonomy" id="76115"/>
    <lineage>
        <taxon>Bacteria</taxon>
        <taxon>Pseudomonadati</taxon>
        <taxon>Pseudomonadota</taxon>
        <taxon>Betaproteobacteria</taxon>
        <taxon>Rhodocyclales</taxon>
        <taxon>Rhodocyclaceae</taxon>
        <taxon>Aromatoleum</taxon>
    </lineage>
</organism>
<feature type="binding site" evidence="9">
    <location>
        <position position="66"/>
    </location>
    <ligand>
        <name>[4Fe-4S] cluster</name>
        <dbReference type="ChEBI" id="CHEBI:49883"/>
    </ligand>
</feature>
<evidence type="ECO:0000256" key="7">
    <source>
        <dbReference type="ARBA" id="ARBA00023004"/>
    </source>
</evidence>
<dbReference type="RefSeq" id="WP_169203293.1">
    <property type="nucleotide sequence ID" value="NZ_CP059467.1"/>
</dbReference>
<dbReference type="InterPro" id="IPR002792">
    <property type="entry name" value="TRAM_dom"/>
</dbReference>
<dbReference type="PROSITE" id="PS50926">
    <property type="entry name" value="TRAM"/>
    <property type="match status" value="1"/>
</dbReference>
<keyword evidence="1 9" id="KW-0004">4Fe-4S</keyword>
<keyword evidence="3 9" id="KW-0489">Methyltransferase</keyword>
<feature type="binding site" evidence="9">
    <location>
        <position position="154"/>
    </location>
    <ligand>
        <name>[4Fe-4S] cluster</name>
        <dbReference type="ChEBI" id="CHEBI:49883"/>
    </ligand>
</feature>
<evidence type="ECO:0000256" key="5">
    <source>
        <dbReference type="ARBA" id="ARBA00022691"/>
    </source>
</evidence>
<evidence type="ECO:0000313" key="14">
    <source>
        <dbReference type="Proteomes" id="UP000633943"/>
    </source>
</evidence>
<protein>
    <recommendedName>
        <fullName evidence="9">23S rRNA (uracil(1939)-C(5))-methyltransferase RlmD</fullName>
        <ecNumber evidence="9">2.1.1.190</ecNumber>
    </recommendedName>
    <alternativeName>
        <fullName evidence="9">23S rRNA(m5U1939)-methyltransferase</fullName>
    </alternativeName>
</protein>
<gene>
    <name evidence="9 13" type="primary">rlmD</name>
    <name evidence="13" type="ORF">GPA24_14500</name>
</gene>
<evidence type="ECO:0000256" key="2">
    <source>
        <dbReference type="ARBA" id="ARBA00022552"/>
    </source>
</evidence>
<feature type="binding site" evidence="9">
    <location>
        <position position="341"/>
    </location>
    <ligand>
        <name>S-adenosyl-L-methionine</name>
        <dbReference type="ChEBI" id="CHEBI:59789"/>
    </ligand>
</feature>
<keyword evidence="5 9" id="KW-0949">S-adenosyl-L-methionine</keyword>
<dbReference type="Pfam" id="PF05958">
    <property type="entry name" value="tRNA_U5-meth_tr"/>
    <property type="match status" value="1"/>
</dbReference>
<dbReference type="CDD" id="cd02440">
    <property type="entry name" value="AdoMet_MTases"/>
    <property type="match status" value="1"/>
</dbReference>
<dbReference type="EMBL" id="WTVP01000045">
    <property type="protein sequence ID" value="NMG16723.1"/>
    <property type="molecule type" value="Genomic_DNA"/>
</dbReference>
<feature type="binding site" evidence="9 10">
    <location>
        <position position="292"/>
    </location>
    <ligand>
        <name>S-adenosyl-L-methionine</name>
        <dbReference type="ChEBI" id="CHEBI:59789"/>
    </ligand>
</feature>
<keyword evidence="14" id="KW-1185">Reference proteome</keyword>
<dbReference type="EC" id="2.1.1.190" evidence="9"/>
<evidence type="ECO:0000256" key="8">
    <source>
        <dbReference type="ARBA" id="ARBA00023014"/>
    </source>
</evidence>
<feature type="active site" description="Nucleophile" evidence="9 10">
    <location>
        <position position="389"/>
    </location>
</feature>
<sequence>MPVAVIESLDHEGRGVAHVDGKVVFVEGALAGERVEYTVYRQRPSYDLAEATRIIKASAQRVVPRCEHFGVCGGCSMQHLDSVAQAAAKQRVLEDALWHVGKVRPGIIYAAIHGPSWGYRYRARIGVRVVPKKGGVLIGFHERRSSYIADMHSCAILPSHVSGMLPALHELIGGLSIADRLPQIEIAIGDTTTVLVFRNLLPLTPADEARLAAFADEHGVQVWLQPGAPATAHPLHPKGAAPLAYTLPEFDVTMAFQPTDFTQVNIDINRLLIRRSLQLLDPRPGERIADLFCGLGNFSLPIARRGAMVVGVEGSESLVRRATKNARRNGLHGRSEFHAANLFEATEDSLAALGKLDKLLIDPPREGAIAVVKALSALQSPARIVYVSCNPATLARDAAVLVHEKGYVLRGAGIANMFPQTSHVESIALFERN</sequence>